<dbReference type="GO" id="GO:0008270">
    <property type="term" value="F:zinc ion binding"/>
    <property type="evidence" value="ECO:0007669"/>
    <property type="project" value="UniProtKB-KW"/>
</dbReference>
<feature type="compositionally biased region" description="Basic and acidic residues" evidence="2">
    <location>
        <begin position="198"/>
        <end position="209"/>
    </location>
</feature>
<feature type="domain" description="CCHC-type" evidence="3">
    <location>
        <begin position="847"/>
        <end position="861"/>
    </location>
</feature>
<name>A0A6J5TRW0_PRUAR</name>
<keyword evidence="1" id="KW-0862">Zinc</keyword>
<dbReference type="Pfam" id="PF10551">
    <property type="entry name" value="MULE"/>
    <property type="match status" value="1"/>
</dbReference>
<dbReference type="GO" id="GO:0003676">
    <property type="term" value="F:nucleic acid binding"/>
    <property type="evidence" value="ECO:0007669"/>
    <property type="project" value="InterPro"/>
</dbReference>
<feature type="compositionally biased region" description="Basic residues" evidence="2">
    <location>
        <begin position="886"/>
        <end position="904"/>
    </location>
</feature>
<dbReference type="InterPro" id="IPR001878">
    <property type="entry name" value="Znf_CCHC"/>
</dbReference>
<dbReference type="InterPro" id="IPR018289">
    <property type="entry name" value="MULE_transposase_dom"/>
</dbReference>
<dbReference type="Proteomes" id="UP000507222">
    <property type="component" value="Unassembled WGS sequence"/>
</dbReference>
<evidence type="ECO:0000313" key="5">
    <source>
        <dbReference type="Proteomes" id="UP000507222"/>
    </source>
</evidence>
<sequence>MSWGLRPEGYGEPFYGDEARFSIQMYHNGEIRDAMVKELGHEGLINYWYSIPGDSFDGGLVKLSEDTDVLDMLVFVPDTRVINIFLEHVLACSQEQFYSQVGSNIFINLDHDFGTSTGVVLQELDDNYDAIVPVGGGVGGEGKELNEEGLNEERLNEEGLNEDGLIDEASKQGKETATMNNEENFDKGQEKPSQGCSDKGKGKDKEMSHRVKRAFGRVDGVRTEVQRHSMMLRSGRIMANAADFEDEDDDACDSDSEDSDYMIPKNFNEYEDQDDVCFDEWVDDQTEWIGVKETGNETAPDWPTDVELDSEDSQCRDYAKYNSDKEVDNDLPEFNAATDMADPKFEIGMLFSDCKVFRAAVREYSILQNRDVVFIRNAALKLKAVCGDPDCGRMIYASKMQHDNTLQVKTYVGEHTCTQVWKNPTVKSTWISKKYVDSLKSNPQWPVRSFKQAVEKDYNTGVSRQQVYKAKQKALKLIEGSFNEQYSRIWDYCEELRKRAAKEGFKAGCRPIIGLDGCFLKSVYAGQLLTAVGIDANNETWVIAYAVVESECKESWIWFMELLVKDCEIVNQFGFTFISDKQKGLLPAFEQVVPNCNNQFCARHLFSNYSLFFKAKSLRDKFWEASYATTVPHFTRAIEDLKKLSNDAYEWLTSPDKPPRHWSKSHFNTHLKCDMLLNNLCESFNATILECMDRPILSMFEYIRCKLMRRIQGRRDKMLKWNKPICPRIFKKVEGNKAKAGACVAMWSAINYKGGPNVMDFVDDCYLKTTYLKTYENFILPMNGMDMWDRSNFPPCLPPSYSKQPGRPRKCRNKEHEEYKGKMKMRASSNQSETTLSRIPNTHDSLKCGQCGKKGHNKRTCHRNLPPKAKPATKRKRAGGPSTLKQRSKPPMRVQKGKPSKKGHATYAAQPAFPSCPHASTSVSTAGSNVVH</sequence>
<gene>
    <name evidence="4" type="ORF">CURHAP_LOCUS8465</name>
</gene>
<feature type="region of interest" description="Disordered" evidence="2">
    <location>
        <begin position="172"/>
        <end position="209"/>
    </location>
</feature>
<organism evidence="4 5">
    <name type="scientific">Prunus armeniaca</name>
    <name type="common">Apricot</name>
    <name type="synonym">Armeniaca vulgaris</name>
    <dbReference type="NCBI Taxonomy" id="36596"/>
    <lineage>
        <taxon>Eukaryota</taxon>
        <taxon>Viridiplantae</taxon>
        <taxon>Streptophyta</taxon>
        <taxon>Embryophyta</taxon>
        <taxon>Tracheophyta</taxon>
        <taxon>Spermatophyta</taxon>
        <taxon>Magnoliopsida</taxon>
        <taxon>eudicotyledons</taxon>
        <taxon>Gunneridae</taxon>
        <taxon>Pentapetalae</taxon>
        <taxon>rosids</taxon>
        <taxon>fabids</taxon>
        <taxon>Rosales</taxon>
        <taxon>Rosaceae</taxon>
        <taxon>Amygdaloideae</taxon>
        <taxon>Amygdaleae</taxon>
        <taxon>Prunus</taxon>
    </lineage>
</organism>
<dbReference type="AlphaFoldDB" id="A0A6J5TRW0"/>
<protein>
    <recommendedName>
        <fullName evidence="3">CCHC-type domain-containing protein</fullName>
    </recommendedName>
</protein>
<proteinExistence type="predicted"/>
<dbReference type="PROSITE" id="PS50158">
    <property type="entry name" value="ZF_CCHC"/>
    <property type="match status" value="1"/>
</dbReference>
<accession>A0A6J5TRW0</accession>
<keyword evidence="1" id="KW-0479">Metal-binding</keyword>
<evidence type="ECO:0000313" key="4">
    <source>
        <dbReference type="EMBL" id="CAB4266214.1"/>
    </source>
</evidence>
<feature type="compositionally biased region" description="Polar residues" evidence="2">
    <location>
        <begin position="918"/>
        <end position="932"/>
    </location>
</feature>
<dbReference type="PANTHER" id="PTHR31973:SF187">
    <property type="entry name" value="MUTATOR TRANSPOSASE MUDRA PROTEIN"/>
    <property type="match status" value="1"/>
</dbReference>
<feature type="compositionally biased region" description="Basic residues" evidence="2">
    <location>
        <begin position="853"/>
        <end position="862"/>
    </location>
</feature>
<evidence type="ECO:0000259" key="3">
    <source>
        <dbReference type="PROSITE" id="PS50158"/>
    </source>
</evidence>
<dbReference type="PANTHER" id="PTHR31973">
    <property type="entry name" value="POLYPROTEIN, PUTATIVE-RELATED"/>
    <property type="match status" value="1"/>
</dbReference>
<keyword evidence="1" id="KW-0863">Zinc-finger</keyword>
<feature type="region of interest" description="Disordered" evidence="2">
    <location>
        <begin position="800"/>
        <end position="932"/>
    </location>
</feature>
<dbReference type="EMBL" id="CAEKDK010000001">
    <property type="protein sequence ID" value="CAB4266214.1"/>
    <property type="molecule type" value="Genomic_DNA"/>
</dbReference>
<reference evidence="4 5" key="1">
    <citation type="submission" date="2020-05" db="EMBL/GenBank/DDBJ databases">
        <authorList>
            <person name="Campoy J."/>
            <person name="Schneeberger K."/>
            <person name="Spophaly S."/>
        </authorList>
    </citation>
    <scope>NUCLEOTIDE SEQUENCE [LARGE SCALE GENOMIC DNA]</scope>
    <source>
        <strain evidence="4">PruArmRojPasFocal</strain>
    </source>
</reference>
<evidence type="ECO:0000256" key="1">
    <source>
        <dbReference type="PROSITE-ProRule" id="PRU00047"/>
    </source>
</evidence>
<evidence type="ECO:0000256" key="2">
    <source>
        <dbReference type="SAM" id="MobiDB-lite"/>
    </source>
</evidence>
<feature type="compositionally biased region" description="Polar residues" evidence="2">
    <location>
        <begin position="827"/>
        <end position="843"/>
    </location>
</feature>